<accession>K6YD08</accession>
<reference evidence="1 2" key="1">
    <citation type="journal article" date="2017" name="Antonie Van Leeuwenhoek">
        <title>Rhizobium rhizosphaerae sp. nov., a novel species isolated from rice rhizosphere.</title>
        <authorList>
            <person name="Zhao J.J."/>
            <person name="Zhang J."/>
            <person name="Zhang R.J."/>
            <person name="Zhang C.W."/>
            <person name="Yin H.Q."/>
            <person name="Zhang X.X."/>
        </authorList>
    </citation>
    <scope>NUCLEOTIDE SEQUENCE [LARGE SCALE GENOMIC DNA]</scope>
    <source>
        <strain evidence="1 2">E3</strain>
    </source>
</reference>
<dbReference type="RefSeq" id="WP_008844344.1">
    <property type="nucleotide sequence ID" value="NZ_BAEN01000038.1"/>
</dbReference>
<keyword evidence="2" id="KW-1185">Reference proteome</keyword>
<dbReference type="InterPro" id="IPR036513">
    <property type="entry name" value="STAS_dom_sf"/>
</dbReference>
<dbReference type="InterPro" id="IPR038396">
    <property type="entry name" value="SpoIIAA-like_sf"/>
</dbReference>
<dbReference type="EMBL" id="BAEN01000038">
    <property type="protein sequence ID" value="GAC14528.1"/>
    <property type="molecule type" value="Genomic_DNA"/>
</dbReference>
<gene>
    <name evidence="1" type="ORF">GLIP_1900</name>
</gene>
<dbReference type="AlphaFoldDB" id="K6YD08"/>
<proteinExistence type="predicted"/>
<sequence>MNTPHGSYTIEVEHNIVHMRYVGMFNAATASLYAEEAKDKIRQLPYDEFFILGDLRKFLGATPDAYAIVNKFNHWVNTQNLRAKALVISNQVVAEIARERISAVKQQNLQYFKGTEEAINWFYEIENRQKVG</sequence>
<organism evidence="1 2">
    <name type="scientific">Aliiglaciecola lipolytica E3</name>
    <dbReference type="NCBI Taxonomy" id="1127673"/>
    <lineage>
        <taxon>Bacteria</taxon>
        <taxon>Pseudomonadati</taxon>
        <taxon>Pseudomonadota</taxon>
        <taxon>Gammaproteobacteria</taxon>
        <taxon>Alteromonadales</taxon>
        <taxon>Alteromonadaceae</taxon>
        <taxon>Aliiglaciecola</taxon>
    </lineage>
</organism>
<protein>
    <recommendedName>
        <fullName evidence="3">STAS/SEC14 domain-containing protein</fullName>
    </recommendedName>
</protein>
<dbReference type="eggNOG" id="ENOG5032U2K">
    <property type="taxonomic scope" value="Bacteria"/>
</dbReference>
<comment type="caution">
    <text evidence="1">The sequence shown here is derived from an EMBL/GenBank/DDBJ whole genome shotgun (WGS) entry which is preliminary data.</text>
</comment>
<dbReference type="Gene3D" id="3.40.50.10600">
    <property type="entry name" value="SpoIIaa-like domains"/>
    <property type="match status" value="1"/>
</dbReference>
<evidence type="ECO:0000313" key="2">
    <source>
        <dbReference type="Proteomes" id="UP000006334"/>
    </source>
</evidence>
<dbReference type="SUPFAM" id="SSF52091">
    <property type="entry name" value="SpoIIaa-like"/>
    <property type="match status" value="1"/>
</dbReference>
<name>K6YD08_9ALTE</name>
<dbReference type="Proteomes" id="UP000006334">
    <property type="component" value="Unassembled WGS sequence"/>
</dbReference>
<dbReference type="OrthoDB" id="6293699at2"/>
<evidence type="ECO:0008006" key="3">
    <source>
        <dbReference type="Google" id="ProtNLM"/>
    </source>
</evidence>
<evidence type="ECO:0000313" key="1">
    <source>
        <dbReference type="EMBL" id="GAC14528.1"/>
    </source>
</evidence>